<evidence type="ECO:0000313" key="11">
    <source>
        <dbReference type="Proteomes" id="UP000193380"/>
    </source>
</evidence>
<comment type="similarity">
    <text evidence="2">Belongs to the NUF2 family.</text>
</comment>
<organism evidence="10 11">
    <name type="scientific">Oncorhynchus mykiss</name>
    <name type="common">Rainbow trout</name>
    <name type="synonym">Salmo gairdneri</name>
    <dbReference type="NCBI Taxonomy" id="8022"/>
    <lineage>
        <taxon>Eukaryota</taxon>
        <taxon>Metazoa</taxon>
        <taxon>Chordata</taxon>
        <taxon>Craniata</taxon>
        <taxon>Vertebrata</taxon>
        <taxon>Euteleostomi</taxon>
        <taxon>Actinopterygii</taxon>
        <taxon>Neopterygii</taxon>
        <taxon>Teleostei</taxon>
        <taxon>Protacanthopterygii</taxon>
        <taxon>Salmoniformes</taxon>
        <taxon>Salmonidae</taxon>
        <taxon>Salmoninae</taxon>
        <taxon>Oncorhynchus</taxon>
    </lineage>
</organism>
<sequence length="77" mass="8930">MCYVYDFSLNDLLAPKVKRTVTILSGIMNYLHFRKQRLDMTMGHQERFVNTLSPTAQLPLGHIIPYCSVTTETHYPL</sequence>
<reference evidence="10" key="1">
    <citation type="journal article" date="2014" name="Nat. Commun.">
        <title>The rainbow trout genome provides novel insights into evolution after whole-genome duplication in vertebrates.</title>
        <authorList>
            <person name="Berthelot C."/>
            <person name="Brunet F."/>
            <person name="Chalopin D."/>
            <person name="Juanchich A."/>
            <person name="Bernard M."/>
            <person name="Noel B."/>
            <person name="Bento P."/>
            <person name="Da Silva C."/>
            <person name="Labadie K."/>
            <person name="Alberti A."/>
            <person name="Aury J.M."/>
            <person name="Louis A."/>
            <person name="Dehais P."/>
            <person name="Bardou P."/>
            <person name="Montfort J."/>
            <person name="Klopp C."/>
            <person name="Cabau C."/>
            <person name="Gaspin C."/>
            <person name="Thorgaard G.H."/>
            <person name="Boussaha M."/>
            <person name="Quillet E."/>
            <person name="Guyomard R."/>
            <person name="Galiana D."/>
            <person name="Bobe J."/>
            <person name="Volff J.N."/>
            <person name="Genet C."/>
            <person name="Wincker P."/>
            <person name="Jaillon O."/>
            <person name="Roest Crollius H."/>
            <person name="Guiguen Y."/>
        </authorList>
    </citation>
    <scope>NUCLEOTIDE SEQUENCE [LARGE SCALE GENOMIC DNA]</scope>
</reference>
<feature type="non-terminal residue" evidence="10">
    <location>
        <position position="77"/>
    </location>
</feature>
<evidence type="ECO:0000256" key="2">
    <source>
        <dbReference type="ARBA" id="ARBA00005498"/>
    </source>
</evidence>
<reference evidence="10" key="2">
    <citation type="submission" date="2014-03" db="EMBL/GenBank/DDBJ databases">
        <authorList>
            <person name="Genoscope - CEA"/>
        </authorList>
    </citation>
    <scope>NUCLEOTIDE SEQUENCE</scope>
</reference>
<keyword evidence="4" id="KW-0132">Cell division</keyword>
<dbReference type="Proteomes" id="UP000193380">
    <property type="component" value="Unassembled WGS sequence"/>
</dbReference>
<dbReference type="PaxDb" id="8022-A0A060YYI1"/>
<name>A0A060YYI1_ONCMY</name>
<dbReference type="InterPro" id="IPR038275">
    <property type="entry name" value="Nuf2_N_sf"/>
</dbReference>
<dbReference type="EMBL" id="FR927277">
    <property type="protein sequence ID" value="CDQ96786.1"/>
    <property type="molecule type" value="Genomic_DNA"/>
</dbReference>
<keyword evidence="3" id="KW-0158">Chromosome</keyword>
<dbReference type="STRING" id="8022.A0A060YYI1"/>
<evidence type="ECO:0000256" key="8">
    <source>
        <dbReference type="ARBA" id="ARBA00023328"/>
    </source>
</evidence>
<evidence type="ECO:0000259" key="9">
    <source>
        <dbReference type="Pfam" id="PF03800"/>
    </source>
</evidence>
<keyword evidence="5" id="KW-0498">Mitosis</keyword>
<proteinExistence type="inferred from homology"/>
<evidence type="ECO:0000256" key="7">
    <source>
        <dbReference type="ARBA" id="ARBA00023306"/>
    </source>
</evidence>
<evidence type="ECO:0000256" key="3">
    <source>
        <dbReference type="ARBA" id="ARBA00022454"/>
    </source>
</evidence>
<keyword evidence="6" id="KW-0175">Coiled coil</keyword>
<evidence type="ECO:0000313" key="10">
    <source>
        <dbReference type="EMBL" id="CDQ96786.1"/>
    </source>
</evidence>
<evidence type="ECO:0000256" key="6">
    <source>
        <dbReference type="ARBA" id="ARBA00023054"/>
    </source>
</evidence>
<keyword evidence="8" id="KW-0137">Centromere</keyword>
<protein>
    <recommendedName>
        <fullName evidence="9">Kinetochore protein Nuf2 N-terminal domain-containing protein</fullName>
    </recommendedName>
</protein>
<evidence type="ECO:0000256" key="4">
    <source>
        <dbReference type="ARBA" id="ARBA00022618"/>
    </source>
</evidence>
<comment type="subcellular location">
    <subcellularLocation>
        <location evidence="1">Chromosome</location>
        <location evidence="1">Centromere</location>
    </subcellularLocation>
</comment>
<dbReference type="Pfam" id="PF03800">
    <property type="entry name" value="Nuf2"/>
    <property type="match status" value="1"/>
</dbReference>
<dbReference type="InterPro" id="IPR005549">
    <property type="entry name" value="Kinetochore_Nuf2_N"/>
</dbReference>
<feature type="domain" description="Kinetochore protein Nuf2 N-terminal" evidence="9">
    <location>
        <begin position="1"/>
        <end position="47"/>
    </location>
</feature>
<evidence type="ECO:0000256" key="1">
    <source>
        <dbReference type="ARBA" id="ARBA00004584"/>
    </source>
</evidence>
<dbReference type="Gene3D" id="1.10.418.60">
    <property type="entry name" value="Ncd80 complex, Nuf2 subunit"/>
    <property type="match status" value="1"/>
</dbReference>
<evidence type="ECO:0000256" key="5">
    <source>
        <dbReference type="ARBA" id="ARBA00022776"/>
    </source>
</evidence>
<gene>
    <name evidence="10" type="ORF">GSONMT00009529001</name>
</gene>
<keyword evidence="7" id="KW-0131">Cell cycle</keyword>
<dbReference type="GO" id="GO:0031262">
    <property type="term" value="C:Ndc80 complex"/>
    <property type="evidence" value="ECO:0007669"/>
    <property type="project" value="InterPro"/>
</dbReference>
<dbReference type="GO" id="GO:0051301">
    <property type="term" value="P:cell division"/>
    <property type="evidence" value="ECO:0007669"/>
    <property type="project" value="UniProtKB-KW"/>
</dbReference>
<dbReference type="AlphaFoldDB" id="A0A060YYI1"/>
<accession>A0A060YYI1</accession>